<name>A0A8X6Q0F3_NEPPI</name>
<dbReference type="OrthoDB" id="424490at2759"/>
<sequence length="313" mass="35457">MCADVQGEMTTCADVQGGTEETNFLKETGLIKSECICHKCNSPMKFAAKNSLSDGYSWICRKSTNNKVCGATKTIRHGSWFTCSKLRLGEIFMLTFEIILGSATSEIGQTYSFSSATLADWRQFINEVILDYVENNSEKIGGAGLLLLEMNSVNSIPMTQLVKDYQQIVWPNASVPRAYCICRKDGDLMGEAGVAKIIFVYKFCKTPDLLEEFLRKVGLKKKKDLNCSKCNSPMKLRSKDIHDSAVWTCRNRIDKKQCGSQKSIRFESWFSSSKLTNTEFLFRTSSEKKKNDAFNTFLELVRELDWTNFTYAD</sequence>
<comment type="caution">
    <text evidence="1">The sequence shown here is derived from an EMBL/GenBank/DDBJ whole genome shotgun (WGS) entry which is preliminary data.</text>
</comment>
<evidence type="ECO:0000313" key="2">
    <source>
        <dbReference type="Proteomes" id="UP000887013"/>
    </source>
</evidence>
<keyword evidence="2" id="KW-1185">Reference proteome</keyword>
<dbReference type="EMBL" id="BMAW01026936">
    <property type="protein sequence ID" value="GFT99513.1"/>
    <property type="molecule type" value="Genomic_DNA"/>
</dbReference>
<reference evidence="1" key="1">
    <citation type="submission" date="2020-08" db="EMBL/GenBank/DDBJ databases">
        <title>Multicomponent nature underlies the extraordinary mechanical properties of spider dragline silk.</title>
        <authorList>
            <person name="Kono N."/>
            <person name="Nakamura H."/>
            <person name="Mori M."/>
            <person name="Yoshida Y."/>
            <person name="Ohtoshi R."/>
            <person name="Malay A.D."/>
            <person name="Moran D.A.P."/>
            <person name="Tomita M."/>
            <person name="Numata K."/>
            <person name="Arakawa K."/>
        </authorList>
    </citation>
    <scope>NUCLEOTIDE SEQUENCE</scope>
</reference>
<dbReference type="AlphaFoldDB" id="A0A8X6Q0F3"/>
<organism evidence="1 2">
    <name type="scientific">Nephila pilipes</name>
    <name type="common">Giant wood spider</name>
    <name type="synonym">Nephila maculata</name>
    <dbReference type="NCBI Taxonomy" id="299642"/>
    <lineage>
        <taxon>Eukaryota</taxon>
        <taxon>Metazoa</taxon>
        <taxon>Ecdysozoa</taxon>
        <taxon>Arthropoda</taxon>
        <taxon>Chelicerata</taxon>
        <taxon>Arachnida</taxon>
        <taxon>Araneae</taxon>
        <taxon>Araneomorphae</taxon>
        <taxon>Entelegynae</taxon>
        <taxon>Araneoidea</taxon>
        <taxon>Nephilidae</taxon>
        <taxon>Nephila</taxon>
    </lineage>
</organism>
<protein>
    <submittedName>
        <fullName evidence="1">DDE_Tnp_IS1595 domain-containing protein</fullName>
    </submittedName>
</protein>
<dbReference type="Proteomes" id="UP000887013">
    <property type="component" value="Unassembled WGS sequence"/>
</dbReference>
<evidence type="ECO:0000313" key="1">
    <source>
        <dbReference type="EMBL" id="GFT99513.1"/>
    </source>
</evidence>
<proteinExistence type="predicted"/>
<gene>
    <name evidence="1" type="primary">AVEN_236481_1</name>
    <name evidence="1" type="ORF">NPIL_110711</name>
</gene>
<accession>A0A8X6Q0F3</accession>